<name>A0A328AYH4_9CAUL</name>
<organism evidence="2 3">
    <name type="scientific">Phenylobacterium hankyongense</name>
    <dbReference type="NCBI Taxonomy" id="1813876"/>
    <lineage>
        <taxon>Bacteria</taxon>
        <taxon>Pseudomonadati</taxon>
        <taxon>Pseudomonadota</taxon>
        <taxon>Alphaproteobacteria</taxon>
        <taxon>Caulobacterales</taxon>
        <taxon>Caulobacteraceae</taxon>
        <taxon>Phenylobacterium</taxon>
    </lineage>
</organism>
<dbReference type="EMBL" id="QFYP01000001">
    <property type="protein sequence ID" value="RAK59335.1"/>
    <property type="molecule type" value="Genomic_DNA"/>
</dbReference>
<reference evidence="3" key="1">
    <citation type="submission" date="2018-05" db="EMBL/GenBank/DDBJ databases">
        <authorList>
            <person name="Li X."/>
        </authorList>
    </citation>
    <scope>NUCLEOTIDE SEQUENCE [LARGE SCALE GENOMIC DNA]</scope>
    <source>
        <strain evidence="3">HKS-05</strain>
    </source>
</reference>
<dbReference type="InterPro" id="IPR045761">
    <property type="entry name" value="ODP_dom"/>
</dbReference>
<proteinExistence type="predicted"/>
<dbReference type="RefSeq" id="WP_111456628.1">
    <property type="nucleotide sequence ID" value="NZ_QFYP01000001.1"/>
</dbReference>
<dbReference type="Pfam" id="PF19583">
    <property type="entry name" value="ODP"/>
    <property type="match status" value="1"/>
</dbReference>
<sequence length="247" mass="26621">MDTRINEIAPGVYRLSTWVEAVAPPAGFTFNQFLIDGDEPMLFHCGHRQTFADLAQAVERIMPLERLRWISFGHVEADECGAMNLWLEAAPRAQVAHGVLGCDVSINDLADRPPRALADGEVIDLGGKRMRWLGTPHVPHGWEAGIYYEETAGTLFCGDLLTHVGDGAALTRDDILPAALEAEGMFHAMCMTPATGQVLRGLAALAPTTLALMHGSSFEGDGAAPLRGLADFCEREAARFNDAPTPA</sequence>
<dbReference type="GO" id="GO:0016787">
    <property type="term" value="F:hydrolase activity"/>
    <property type="evidence" value="ECO:0007669"/>
    <property type="project" value="UniProtKB-KW"/>
</dbReference>
<keyword evidence="3" id="KW-1185">Reference proteome</keyword>
<keyword evidence="2" id="KW-0378">Hydrolase</keyword>
<dbReference type="OrthoDB" id="9800607at2"/>
<gene>
    <name evidence="2" type="ORF">DJ021_05705</name>
</gene>
<protein>
    <submittedName>
        <fullName evidence="2">MBL fold metallo-hydrolase</fullName>
    </submittedName>
</protein>
<dbReference type="PANTHER" id="PTHR43717">
    <property type="entry name" value="ANAEROBIC NITRIC OXIDE REDUCTASE FLAVORUBREDOXIN"/>
    <property type="match status" value="1"/>
</dbReference>
<comment type="caution">
    <text evidence="2">The sequence shown here is derived from an EMBL/GenBank/DDBJ whole genome shotgun (WGS) entry which is preliminary data.</text>
</comment>
<evidence type="ECO:0000313" key="3">
    <source>
        <dbReference type="Proteomes" id="UP000249842"/>
    </source>
</evidence>
<dbReference type="PANTHER" id="PTHR43717:SF1">
    <property type="entry name" value="ANAEROBIC NITRIC OXIDE REDUCTASE FLAVORUBREDOXIN"/>
    <property type="match status" value="1"/>
</dbReference>
<evidence type="ECO:0000313" key="2">
    <source>
        <dbReference type="EMBL" id="RAK59335.1"/>
    </source>
</evidence>
<dbReference type="SUPFAM" id="SSF56281">
    <property type="entry name" value="Metallo-hydrolase/oxidoreductase"/>
    <property type="match status" value="1"/>
</dbReference>
<dbReference type="Proteomes" id="UP000249842">
    <property type="component" value="Unassembled WGS sequence"/>
</dbReference>
<dbReference type="InterPro" id="IPR036866">
    <property type="entry name" value="RibonucZ/Hydroxyglut_hydro"/>
</dbReference>
<dbReference type="Gene3D" id="3.60.15.10">
    <property type="entry name" value="Ribonuclease Z/Hydroxyacylglutathione hydrolase-like"/>
    <property type="match status" value="1"/>
</dbReference>
<evidence type="ECO:0000259" key="1">
    <source>
        <dbReference type="Pfam" id="PF19583"/>
    </source>
</evidence>
<feature type="domain" description="ODP" evidence="1">
    <location>
        <begin position="29"/>
        <end position="193"/>
    </location>
</feature>
<dbReference type="AlphaFoldDB" id="A0A328AYH4"/>
<accession>A0A328AYH4</accession>